<keyword evidence="1" id="KW-1133">Transmembrane helix</keyword>
<evidence type="ECO:0000256" key="1">
    <source>
        <dbReference type="SAM" id="Phobius"/>
    </source>
</evidence>
<dbReference type="Proteomes" id="UP000285013">
    <property type="component" value="Unassembled WGS sequence"/>
</dbReference>
<organism evidence="2 3">
    <name type="scientific">Bacteroides intestinalis</name>
    <dbReference type="NCBI Taxonomy" id="329854"/>
    <lineage>
        <taxon>Bacteria</taxon>
        <taxon>Pseudomonadati</taxon>
        <taxon>Bacteroidota</taxon>
        <taxon>Bacteroidia</taxon>
        <taxon>Bacteroidales</taxon>
        <taxon>Bacteroidaceae</taxon>
        <taxon>Bacteroides</taxon>
    </lineage>
</organism>
<gene>
    <name evidence="2" type="ORF">DWZ95_07775</name>
</gene>
<comment type="caution">
    <text evidence="2">The sequence shown here is derived from an EMBL/GenBank/DDBJ whole genome shotgun (WGS) entry which is preliminary data.</text>
</comment>
<sequence>MHWGSLPIRKETTNYSIHFYIYTAMANHKIYYLLLFFLLPFSFLGAQNGVADQLLKATFHPSPQSAAYARYGEYPVDHSTGVPKIEIPIYTLNTGDYELPISISYHASGIKVLDVSGPVGLGWTLNAGGVITRTVCGAPDFEGFNYRMFFKSKADVEKRLSESAMEPRLWNRVFAGVPEYDSESDRYSYNFAGKAGMFRYNVYNETPFTIPHEPIKIERTSKGYKVIDTDGTTYYFEAKESCRSPQMNIYTSAWYLTKIETAGRKNVITLSYTPGDSYIIRYRSQFLHKGNVVTYSEGMGQDYVANETTGNFGGDVSMPIYLYQVPMLSSISWNNVNITFSYAKDRLDTQKERLTSITVKDNNSTVKHVTFNNNAYFGNHSSNYRMKLGSLSMKGNTTNTIADNYTFSYDTSTPPDHYNASNAGAPANSYCREDYWGYYNGTQNYNMIPDGVFPASGLADRNASPLHMQMCMLKTIQYPTGGSTTFNFETNRTGAYSYIGGLRVAEIINKDHNGTILEQKTYEYGRGEATMEILNELFSYEDYFLYFIRQANGAYQCRGNLHQIAVASPILPLTGWSGSPVFYNEVTEYKGLRSANVGKTVYRFTQDFESSYPGAEEEDVPVPVPLRFYSGLYNNDEGLVPALLKEKTLYKNNNGTYVKQLSEEYEYTELVPPNDSISIGVRLGRLGIGVIYYENVLSSCAPYSSLDEFYNSIVYTNVRGYRKLRKLTSVKTTDYERNVVATRTYQYDPQLRCLQPITETTTNSDEDNYTTKTYYPFQQAGTVYSNMAAKNYVDTPIKKEKYCNSALLSTDLTTYQQVGDKFLPDNISQQKGNNVSRVLVRYERYDSKGNPQYLTTLDNRKIVILWGYNYRYPIARIEGLTYSEVTAKVSESTISSIASGTAPTQAQLDNIRSSLSNALVTTYTYAPSVGITTETAPNGYKKTYSYDVMGRLSQIADTNGTVETYQYQYKQ</sequence>
<proteinExistence type="predicted"/>
<dbReference type="Pfam" id="PF05593">
    <property type="entry name" value="RHS_repeat"/>
    <property type="match status" value="1"/>
</dbReference>
<evidence type="ECO:0000313" key="3">
    <source>
        <dbReference type="Proteomes" id="UP000285013"/>
    </source>
</evidence>
<keyword evidence="1" id="KW-0472">Membrane</keyword>
<dbReference type="EMBL" id="QRPE01000006">
    <property type="protein sequence ID" value="RHL94080.1"/>
    <property type="molecule type" value="Genomic_DNA"/>
</dbReference>
<keyword evidence="1" id="KW-0812">Transmembrane</keyword>
<feature type="transmembrane region" description="Helical" evidence="1">
    <location>
        <begin position="30"/>
        <end position="46"/>
    </location>
</feature>
<name>A0A415NBF6_9BACE</name>
<evidence type="ECO:0000313" key="2">
    <source>
        <dbReference type="EMBL" id="RHL94080.1"/>
    </source>
</evidence>
<evidence type="ECO:0008006" key="4">
    <source>
        <dbReference type="Google" id="ProtNLM"/>
    </source>
</evidence>
<accession>A0A415NBF6</accession>
<protein>
    <recommendedName>
        <fullName evidence="4">YD repeat-containing protein</fullName>
    </recommendedName>
</protein>
<dbReference type="AlphaFoldDB" id="A0A415NBF6"/>
<reference evidence="2 3" key="1">
    <citation type="submission" date="2018-08" db="EMBL/GenBank/DDBJ databases">
        <title>A genome reference for cultivated species of the human gut microbiota.</title>
        <authorList>
            <person name="Zou Y."/>
            <person name="Xue W."/>
            <person name="Luo G."/>
        </authorList>
    </citation>
    <scope>NUCLEOTIDE SEQUENCE [LARGE SCALE GENOMIC DNA]</scope>
    <source>
        <strain evidence="2 3">AF36-16BH</strain>
    </source>
</reference>
<dbReference type="InterPro" id="IPR031325">
    <property type="entry name" value="RHS_repeat"/>
</dbReference>